<feature type="domain" description="F-box protein AT5G49610-like beta-propeller" evidence="2">
    <location>
        <begin position="176"/>
        <end position="374"/>
    </location>
</feature>
<reference evidence="3" key="2">
    <citation type="submission" date="2020-10" db="EMBL/GenBank/DDBJ databases">
        <authorList>
            <person name="Cooper E.A."/>
            <person name="Brenton Z.W."/>
            <person name="Flinn B.S."/>
            <person name="Jenkins J."/>
            <person name="Shu S."/>
            <person name="Flowers D."/>
            <person name="Luo F."/>
            <person name="Wang Y."/>
            <person name="Xia P."/>
            <person name="Barry K."/>
            <person name="Daum C."/>
            <person name="Lipzen A."/>
            <person name="Yoshinaga Y."/>
            <person name="Schmutz J."/>
            <person name="Saski C."/>
            <person name="Vermerris W."/>
            <person name="Kresovich S."/>
        </authorList>
    </citation>
    <scope>NUCLEOTIDE SEQUENCE</scope>
</reference>
<evidence type="ECO:0000313" key="4">
    <source>
        <dbReference type="Proteomes" id="UP000807115"/>
    </source>
</evidence>
<dbReference type="AlphaFoldDB" id="A0A921RML0"/>
<dbReference type="Proteomes" id="UP000807115">
    <property type="component" value="Chromosome 2"/>
</dbReference>
<dbReference type="InterPro" id="IPR056594">
    <property type="entry name" value="AT5G49610-like_b-prop"/>
</dbReference>
<dbReference type="OrthoDB" id="652738at2759"/>
<evidence type="ECO:0008006" key="5">
    <source>
        <dbReference type="Google" id="ProtNLM"/>
    </source>
</evidence>
<dbReference type="PANTHER" id="PTHR32133">
    <property type="entry name" value="OS07G0120400 PROTEIN"/>
    <property type="match status" value="1"/>
</dbReference>
<gene>
    <name evidence="3" type="ORF">BDA96_02G103800</name>
</gene>
<dbReference type="InterPro" id="IPR036047">
    <property type="entry name" value="F-box-like_dom_sf"/>
</dbReference>
<dbReference type="Pfam" id="PF00646">
    <property type="entry name" value="F-box"/>
    <property type="match status" value="1"/>
</dbReference>
<dbReference type="InterPro" id="IPR001810">
    <property type="entry name" value="F-box_dom"/>
</dbReference>
<sequence length="398" mass="43468">MAARAAALMELDELVEAFLLRLPPDDPASLVRASLVCKLWRRILADRGFRRRFCELHRRAPVLGLVVFGRNQAGSCFTPTSSFRPRNADLRGRPRYAIDSRHGRVLFSRSLIFSQFLYLAVWDPISGDWVELPKLPAPQHPIDSIGIRWNAAVLCASNPSSSSSSISACDSIDCHLGHFLVVLMATSRHRVYVYVYSSQDATWSETTSTALDPLGPSKRLCPVGLAVAALASNALYFKEVSLDLIVGILKYDLGKQEISFVNLPPDIHGQRQVLLTTTEYGGLGIARVESSRIHLWAGETGPGERLGWVPSRVIELNTMLPANTHSIVVVAFLHSIGAFLVSTNDGVFSVDPESNRAMKVCEGSCGINVVPYMCFCTPAQDVSLTYTAEGPGASVPNV</sequence>
<evidence type="ECO:0000259" key="2">
    <source>
        <dbReference type="Pfam" id="PF23635"/>
    </source>
</evidence>
<comment type="caution">
    <text evidence="3">The sequence shown here is derived from an EMBL/GenBank/DDBJ whole genome shotgun (WGS) entry which is preliminary data.</text>
</comment>
<feature type="domain" description="F-box" evidence="1">
    <location>
        <begin position="13"/>
        <end position="51"/>
    </location>
</feature>
<dbReference type="PANTHER" id="PTHR32133:SF386">
    <property type="entry name" value="F-BOX DOMAIN-CONTAINING PROTEIN"/>
    <property type="match status" value="1"/>
</dbReference>
<organism evidence="3 4">
    <name type="scientific">Sorghum bicolor</name>
    <name type="common">Sorghum</name>
    <name type="synonym">Sorghum vulgare</name>
    <dbReference type="NCBI Taxonomy" id="4558"/>
    <lineage>
        <taxon>Eukaryota</taxon>
        <taxon>Viridiplantae</taxon>
        <taxon>Streptophyta</taxon>
        <taxon>Embryophyta</taxon>
        <taxon>Tracheophyta</taxon>
        <taxon>Spermatophyta</taxon>
        <taxon>Magnoliopsida</taxon>
        <taxon>Liliopsida</taxon>
        <taxon>Poales</taxon>
        <taxon>Poaceae</taxon>
        <taxon>PACMAD clade</taxon>
        <taxon>Panicoideae</taxon>
        <taxon>Andropogonodae</taxon>
        <taxon>Andropogoneae</taxon>
        <taxon>Sorghinae</taxon>
        <taxon>Sorghum</taxon>
    </lineage>
</organism>
<protein>
    <recommendedName>
        <fullName evidence="5">F-box domain-containing protein</fullName>
    </recommendedName>
</protein>
<proteinExistence type="predicted"/>
<dbReference type="SUPFAM" id="SSF81383">
    <property type="entry name" value="F-box domain"/>
    <property type="match status" value="1"/>
</dbReference>
<accession>A0A921RML0</accession>
<name>A0A921RML0_SORBI</name>
<evidence type="ECO:0000259" key="1">
    <source>
        <dbReference type="Pfam" id="PF00646"/>
    </source>
</evidence>
<evidence type="ECO:0000313" key="3">
    <source>
        <dbReference type="EMBL" id="KAG0542434.1"/>
    </source>
</evidence>
<reference evidence="3" key="1">
    <citation type="journal article" date="2019" name="BMC Genomics">
        <title>A new reference genome for Sorghum bicolor reveals high levels of sequence similarity between sweet and grain genotypes: implications for the genetics of sugar metabolism.</title>
        <authorList>
            <person name="Cooper E.A."/>
            <person name="Brenton Z.W."/>
            <person name="Flinn B.S."/>
            <person name="Jenkins J."/>
            <person name="Shu S."/>
            <person name="Flowers D."/>
            <person name="Luo F."/>
            <person name="Wang Y."/>
            <person name="Xia P."/>
            <person name="Barry K."/>
            <person name="Daum C."/>
            <person name="Lipzen A."/>
            <person name="Yoshinaga Y."/>
            <person name="Schmutz J."/>
            <person name="Saski C."/>
            <person name="Vermerris W."/>
            <person name="Kresovich S."/>
        </authorList>
    </citation>
    <scope>NUCLEOTIDE SEQUENCE</scope>
</reference>
<dbReference type="EMBL" id="CM027681">
    <property type="protein sequence ID" value="KAG0542434.1"/>
    <property type="molecule type" value="Genomic_DNA"/>
</dbReference>
<dbReference type="Pfam" id="PF23635">
    <property type="entry name" value="Beta-prop_AT5G49610-like"/>
    <property type="match status" value="1"/>
</dbReference>